<dbReference type="SUPFAM" id="SSF69796">
    <property type="entry name" value="Thymidylate synthase-complementing protein Thy1"/>
    <property type="match status" value="1"/>
</dbReference>
<dbReference type="InterPro" id="IPR036098">
    <property type="entry name" value="Thymidylate_synthase_ThyX_sf"/>
</dbReference>
<dbReference type="AlphaFoldDB" id="A0A347VTP4"/>
<dbReference type="GO" id="GO:0004799">
    <property type="term" value="F:thymidylate synthase activity"/>
    <property type="evidence" value="ECO:0007669"/>
    <property type="project" value="TreeGrafter"/>
</dbReference>
<gene>
    <name evidence="2" type="primary">thyX</name>
    <name evidence="2" type="ORF">LS64_001210</name>
</gene>
<dbReference type="CDD" id="cd20175">
    <property type="entry name" value="ThyX"/>
    <property type="match status" value="1"/>
</dbReference>
<dbReference type="PANTHER" id="PTHR34934">
    <property type="entry name" value="FLAVIN-DEPENDENT THYMIDYLATE SYNTHASE"/>
    <property type="match status" value="1"/>
</dbReference>
<dbReference type="NCBIfam" id="TIGR02170">
    <property type="entry name" value="thyX"/>
    <property type="match status" value="1"/>
</dbReference>
<organism evidence="2 3">
    <name type="scientific">Helicobacter saguini</name>
    <dbReference type="NCBI Taxonomy" id="1548018"/>
    <lineage>
        <taxon>Bacteria</taxon>
        <taxon>Pseudomonadati</taxon>
        <taxon>Campylobacterota</taxon>
        <taxon>Epsilonproteobacteria</taxon>
        <taxon>Campylobacterales</taxon>
        <taxon>Helicobacteraceae</taxon>
        <taxon>Helicobacter</taxon>
    </lineage>
</organism>
<sequence>MFKILAKNVTWLLARDLCKAKHIHSLQQYLIYTFDIKGISRACLQELARHRIASLSVKSTRYTLKELAREAESLGQPHILSKYVVISDIKEINMKNTATLEAIQKLLNQKEPQDKVKYLLPESYKTNLVWTINARSLQNFLELRTSKAALKEIQNLAHKIYEALPSEHKYIFKDSIKKV</sequence>
<name>A0A347VTP4_9HELI</name>
<reference evidence="2 3" key="2">
    <citation type="journal article" date="2016" name="Infect. Immun.">
        <title>Helicobacter saguini, a Novel Helicobacter Isolated from Cotton-Top Tamarins with Ulcerative Colitis, Has Proinflammatory Properties and Induces Typhlocolitis and Dysplasia in Gnotobiotic IL-10-/- Mice.</title>
        <authorList>
            <person name="Shen Z."/>
            <person name="Mannion A."/>
            <person name="Whary M.T."/>
            <person name="Muthupalani S."/>
            <person name="Sheh A."/>
            <person name="Feng Y."/>
            <person name="Gong G."/>
            <person name="Vandamme P."/>
            <person name="Holcombe H.R."/>
            <person name="Paster B.J."/>
            <person name="Fox J.G."/>
        </authorList>
    </citation>
    <scope>NUCLEOTIDE SEQUENCE [LARGE SCALE GENOMIC DNA]</scope>
    <source>
        <strain evidence="2 3">MIT 97-6194</strain>
    </source>
</reference>
<dbReference type="GO" id="GO:0006231">
    <property type="term" value="P:dTMP biosynthetic process"/>
    <property type="evidence" value="ECO:0007669"/>
    <property type="project" value="UniProtKB-UniRule"/>
</dbReference>
<dbReference type="Gene3D" id="3.30.1360.170">
    <property type="match status" value="1"/>
</dbReference>
<accession>A0A347VTP4</accession>
<evidence type="ECO:0000256" key="1">
    <source>
        <dbReference type="NCBIfam" id="TIGR02170"/>
    </source>
</evidence>
<keyword evidence="2" id="KW-0808">Transferase</keyword>
<dbReference type="PANTHER" id="PTHR34934:SF1">
    <property type="entry name" value="FLAVIN-DEPENDENT THYMIDYLATE SYNTHASE"/>
    <property type="match status" value="1"/>
</dbReference>
<proteinExistence type="predicted"/>
<protein>
    <recommendedName>
        <fullName evidence="1">FAD-dependent thymidylate synthase</fullName>
        <ecNumber evidence="1">2.1.1.148</ecNumber>
    </recommendedName>
</protein>
<dbReference type="EMBL" id="JRMP02000002">
    <property type="protein sequence ID" value="TLD95515.1"/>
    <property type="molecule type" value="Genomic_DNA"/>
</dbReference>
<comment type="caution">
    <text evidence="2">The sequence shown here is derived from an EMBL/GenBank/DDBJ whole genome shotgun (WGS) entry which is preliminary data.</text>
</comment>
<evidence type="ECO:0000313" key="2">
    <source>
        <dbReference type="EMBL" id="TLD95515.1"/>
    </source>
</evidence>
<dbReference type="GO" id="GO:0050660">
    <property type="term" value="F:flavin adenine dinucleotide binding"/>
    <property type="evidence" value="ECO:0007669"/>
    <property type="project" value="UniProtKB-UniRule"/>
</dbReference>
<keyword evidence="2" id="KW-0489">Methyltransferase</keyword>
<dbReference type="GO" id="GO:0050797">
    <property type="term" value="F:thymidylate synthase (FAD) activity"/>
    <property type="evidence" value="ECO:0007669"/>
    <property type="project" value="UniProtKB-UniRule"/>
</dbReference>
<dbReference type="GO" id="GO:0032259">
    <property type="term" value="P:methylation"/>
    <property type="evidence" value="ECO:0007669"/>
    <property type="project" value="UniProtKB-KW"/>
</dbReference>
<dbReference type="OrthoDB" id="9780625at2"/>
<reference evidence="2 3" key="1">
    <citation type="journal article" date="2014" name="Genome Announc.">
        <title>Draft genome sequences of eight enterohepatic helicobacter species isolated from both laboratory and wild rodents.</title>
        <authorList>
            <person name="Sheh A."/>
            <person name="Shen Z."/>
            <person name="Fox J.G."/>
        </authorList>
    </citation>
    <scope>NUCLEOTIDE SEQUENCE [LARGE SCALE GENOMIC DNA]</scope>
    <source>
        <strain evidence="2 3">MIT 97-6194</strain>
    </source>
</reference>
<keyword evidence="3" id="KW-1185">Reference proteome</keyword>
<dbReference type="InterPro" id="IPR003669">
    <property type="entry name" value="Thymidylate_synthase_ThyX"/>
</dbReference>
<dbReference type="EC" id="2.1.1.148" evidence="1"/>
<dbReference type="GO" id="GO:0070402">
    <property type="term" value="F:NADPH binding"/>
    <property type="evidence" value="ECO:0007669"/>
    <property type="project" value="TreeGrafter"/>
</dbReference>
<dbReference type="PROSITE" id="PS51331">
    <property type="entry name" value="THYX"/>
    <property type="match status" value="1"/>
</dbReference>
<dbReference type="Proteomes" id="UP000029714">
    <property type="component" value="Unassembled WGS sequence"/>
</dbReference>
<dbReference type="Pfam" id="PF02511">
    <property type="entry name" value="Thy1"/>
    <property type="match status" value="1"/>
</dbReference>
<evidence type="ECO:0000313" key="3">
    <source>
        <dbReference type="Proteomes" id="UP000029714"/>
    </source>
</evidence>